<keyword evidence="8" id="KW-0326">Glycosidase</keyword>
<evidence type="ECO:0000256" key="8">
    <source>
        <dbReference type="ARBA" id="ARBA00023295"/>
    </source>
</evidence>
<dbReference type="InterPro" id="IPR023346">
    <property type="entry name" value="Lysozyme-like_dom_sf"/>
</dbReference>
<keyword evidence="7" id="KW-0378">Hydrolase</keyword>
<feature type="region of interest" description="Disordered" evidence="10">
    <location>
        <begin position="308"/>
        <end position="332"/>
    </location>
</feature>
<dbReference type="GO" id="GO:0005576">
    <property type="term" value="C:extracellular region"/>
    <property type="evidence" value="ECO:0007669"/>
    <property type="project" value="TreeGrafter"/>
</dbReference>
<dbReference type="PANTHER" id="PTHR31698:SF8">
    <property type="entry name" value="LYSOZYME G-RELATED"/>
    <property type="match status" value="1"/>
</dbReference>
<dbReference type="InterPro" id="IPR008258">
    <property type="entry name" value="Transglycosylase_SLT_dom_1"/>
</dbReference>
<dbReference type="EC" id="3.2.1.17" evidence="3"/>
<dbReference type="OrthoDB" id="10021790at2759"/>
<evidence type="ECO:0000256" key="5">
    <source>
        <dbReference type="ARBA" id="ARBA00022529"/>
    </source>
</evidence>
<comment type="catalytic activity">
    <reaction evidence="1">
        <text>Hydrolysis of (1-&gt;4)-beta-linkages between N-acetylmuramic acid and N-acetyl-D-glucosamine residues in a peptidoglycan and between N-acetyl-D-glucosamine residues in chitodextrins.</text>
        <dbReference type="EC" id="3.2.1.17"/>
    </reaction>
</comment>
<evidence type="ECO:0000313" key="13">
    <source>
        <dbReference type="RefSeq" id="XP_010768561.1"/>
    </source>
</evidence>
<comment type="similarity">
    <text evidence="2">Belongs to the glycosyl hydrolase 23 family.</text>
</comment>
<protein>
    <recommendedName>
        <fullName evidence="4">Lysozyme g</fullName>
        <ecNumber evidence="3">3.2.1.17</ecNumber>
    </recommendedName>
    <alternativeName>
        <fullName evidence="9">1,4-beta-N-acetylmuramidase</fullName>
    </alternativeName>
</protein>
<evidence type="ECO:0000256" key="3">
    <source>
        <dbReference type="ARBA" id="ARBA00012732"/>
    </source>
</evidence>
<dbReference type="PANTHER" id="PTHR31698">
    <property type="entry name" value="LYSOZYME G FAMILY MEMBER"/>
    <property type="match status" value="1"/>
</dbReference>
<dbReference type="GO" id="GO:0003796">
    <property type="term" value="F:lysozyme activity"/>
    <property type="evidence" value="ECO:0007669"/>
    <property type="project" value="UniProtKB-EC"/>
</dbReference>
<keyword evidence="5" id="KW-0929">Antimicrobial</keyword>
<sequence>MRAEMAPKTVTQALKDMLFSLSKMQLEEFCSAFLDRKEEPRVKRKDLEDKSRVAVAELLVATYTESGAIPVALDILRKIKCNEQREILAQETQEGSLPLVYRHFNIMLVETTGASMATAQQDKLKYSGINASNAMAEIDLEDMKTYKSIIKEVAFEKKVDPALIAAIISRQSRAGKTLNKGWGCTNTFGLMQILITSDQREHIGTDLLASKEHICKGTDILINFLLRIKHAHPDWSKEQQLKGGIAAYSAGDGNIHSYETVDSKTPNGDFSNDVIARAQWYKTDVIGYIFGGNGDIMRVETDGASRETARADYGNDRKGGRSVSRDMAQTDADRMKKYRSKINRVAKKHNIDPALIAAIISRESRAGAALTDGWGDWDTERGAYNAWGLMQVDVNPDGGAHDPEVDWDSEEHLSQATEILVDFIKIIQNKFPNWSREQQLKGGIVAYNVGDGKVKNYKAVDYYTTHGDYSNDVVAKAHWYKEKRDY</sequence>
<evidence type="ECO:0000256" key="7">
    <source>
        <dbReference type="ARBA" id="ARBA00022801"/>
    </source>
</evidence>
<proteinExistence type="inferred from homology"/>
<dbReference type="Gene3D" id="1.10.530.10">
    <property type="match status" value="2"/>
</dbReference>
<keyword evidence="12" id="KW-1185">Reference proteome</keyword>
<evidence type="ECO:0000256" key="1">
    <source>
        <dbReference type="ARBA" id="ARBA00000632"/>
    </source>
</evidence>
<dbReference type="PRINTS" id="PR00749">
    <property type="entry name" value="LYSOZYMEG"/>
</dbReference>
<keyword evidence="6" id="KW-0081">Bacteriolytic enzyme</keyword>
<dbReference type="SMART" id="SM01289">
    <property type="entry name" value="PYRIN"/>
    <property type="match status" value="1"/>
</dbReference>
<name>A0A6I9N2N2_9TELE</name>
<dbReference type="RefSeq" id="XP_010768561.1">
    <property type="nucleotide sequence ID" value="XM_010770259.1"/>
</dbReference>
<dbReference type="InterPro" id="IPR011029">
    <property type="entry name" value="DEATH-like_dom_sf"/>
</dbReference>
<dbReference type="GeneID" id="104944687"/>
<dbReference type="FunFam" id="1.10.530.10:FF:000026">
    <property type="entry name" value="Lysozyme g"/>
    <property type="match status" value="1"/>
</dbReference>
<evidence type="ECO:0000259" key="11">
    <source>
        <dbReference type="PROSITE" id="PS50824"/>
    </source>
</evidence>
<organism evidence="12 13">
    <name type="scientific">Notothenia coriiceps</name>
    <name type="common">black rockcod</name>
    <dbReference type="NCBI Taxonomy" id="8208"/>
    <lineage>
        <taxon>Eukaryota</taxon>
        <taxon>Metazoa</taxon>
        <taxon>Chordata</taxon>
        <taxon>Craniata</taxon>
        <taxon>Vertebrata</taxon>
        <taxon>Euteleostomi</taxon>
        <taxon>Actinopterygii</taxon>
        <taxon>Neopterygii</taxon>
        <taxon>Teleostei</taxon>
        <taxon>Neoteleostei</taxon>
        <taxon>Acanthomorphata</taxon>
        <taxon>Eupercaria</taxon>
        <taxon>Perciformes</taxon>
        <taxon>Notothenioidei</taxon>
        <taxon>Nototheniidae</taxon>
        <taxon>Notothenia</taxon>
    </lineage>
</organism>
<dbReference type="Pfam" id="PF01464">
    <property type="entry name" value="SLT"/>
    <property type="match status" value="1"/>
</dbReference>
<dbReference type="KEGG" id="ncc:104944687"/>
<dbReference type="SUPFAM" id="SSF47986">
    <property type="entry name" value="DEATH domain"/>
    <property type="match status" value="1"/>
</dbReference>
<gene>
    <name evidence="13" type="primary">LOC104944687</name>
</gene>
<evidence type="ECO:0000256" key="9">
    <source>
        <dbReference type="ARBA" id="ARBA00031262"/>
    </source>
</evidence>
<accession>A0A6I9N2N2</accession>
<dbReference type="GO" id="GO:0031640">
    <property type="term" value="P:killing of cells of another organism"/>
    <property type="evidence" value="ECO:0007669"/>
    <property type="project" value="UniProtKB-KW"/>
</dbReference>
<evidence type="ECO:0000256" key="2">
    <source>
        <dbReference type="ARBA" id="ARBA00008902"/>
    </source>
</evidence>
<dbReference type="PROSITE" id="PS50824">
    <property type="entry name" value="DAPIN"/>
    <property type="match status" value="1"/>
</dbReference>
<dbReference type="Pfam" id="PF02758">
    <property type="entry name" value="PYRIN"/>
    <property type="match status" value="1"/>
</dbReference>
<evidence type="ECO:0000256" key="6">
    <source>
        <dbReference type="ARBA" id="ARBA00022638"/>
    </source>
</evidence>
<reference evidence="13" key="1">
    <citation type="submission" date="2025-08" db="UniProtKB">
        <authorList>
            <consortium name="RefSeq"/>
        </authorList>
    </citation>
    <scope>IDENTIFICATION</scope>
    <source>
        <tissue evidence="13">Muscle</tissue>
    </source>
</reference>
<dbReference type="CDD" id="cd01021">
    <property type="entry name" value="GEWL"/>
    <property type="match status" value="2"/>
</dbReference>
<evidence type="ECO:0000256" key="4">
    <source>
        <dbReference type="ARBA" id="ARBA00016485"/>
    </source>
</evidence>
<dbReference type="SUPFAM" id="SSF53955">
    <property type="entry name" value="Lysozyme-like"/>
    <property type="match status" value="2"/>
</dbReference>
<evidence type="ECO:0000256" key="10">
    <source>
        <dbReference type="SAM" id="MobiDB-lite"/>
    </source>
</evidence>
<dbReference type="GO" id="GO:0009253">
    <property type="term" value="P:peptidoglycan catabolic process"/>
    <property type="evidence" value="ECO:0007669"/>
    <property type="project" value="InterPro"/>
</dbReference>
<dbReference type="Proteomes" id="UP000504611">
    <property type="component" value="Unplaced"/>
</dbReference>
<dbReference type="InterPro" id="IPR004020">
    <property type="entry name" value="DAPIN"/>
</dbReference>
<feature type="compositionally biased region" description="Basic and acidic residues" evidence="10">
    <location>
        <begin position="308"/>
        <end position="319"/>
    </location>
</feature>
<dbReference type="InterPro" id="IPR002152">
    <property type="entry name" value="Glyco_hydro_23"/>
</dbReference>
<dbReference type="GO" id="GO:0050830">
    <property type="term" value="P:defense response to Gram-positive bacterium"/>
    <property type="evidence" value="ECO:0007669"/>
    <property type="project" value="TreeGrafter"/>
</dbReference>
<dbReference type="AlphaFoldDB" id="A0A6I9N2N2"/>
<evidence type="ECO:0000313" key="12">
    <source>
        <dbReference type="Proteomes" id="UP000504611"/>
    </source>
</evidence>
<dbReference type="Gene3D" id="1.10.533.10">
    <property type="entry name" value="Death Domain, Fas"/>
    <property type="match status" value="1"/>
</dbReference>
<feature type="domain" description="Pyrin" evidence="11">
    <location>
        <begin position="5"/>
        <end position="98"/>
    </location>
</feature>